<sequence>MSGKHAGTVLPPPFSRAEPARTRAPPAKPAFTCPAEPVYLAFLPAIVSFTMKSPAPLSPCLSLTFLRSLAALPALLALGATWLLTGCTTTTSEVASAEQAAQAQMSADQQSADALALKEGDVIKVSFPGVPSMDATLPVRADGRVALPLVGDHAVAGKSIEALTKELLALYEPQLVSKEVQVSLVSSSFTLYVTGAVLRPGKIVAERRISAFDAIMEAGGFDKARANLKAVVVVRQEEGQTKSYTLNLDQVFTGGQSVPFYLKPFDTVYVPTKFNWF</sequence>
<feature type="region of interest" description="Disordered" evidence="15">
    <location>
        <begin position="1"/>
        <end position="26"/>
    </location>
</feature>
<keyword evidence="14" id="KW-0449">Lipoprotein</keyword>
<dbReference type="Pfam" id="PF02563">
    <property type="entry name" value="Poly_export"/>
    <property type="match status" value="1"/>
</dbReference>
<dbReference type="PANTHER" id="PTHR33619">
    <property type="entry name" value="POLYSACCHARIDE EXPORT PROTEIN GFCE-RELATED"/>
    <property type="match status" value="1"/>
</dbReference>
<dbReference type="Gene3D" id="3.10.560.10">
    <property type="entry name" value="Outer membrane lipoprotein wza domain like"/>
    <property type="match status" value="1"/>
</dbReference>
<feature type="domain" description="SLBB" evidence="17">
    <location>
        <begin position="191"/>
        <end position="270"/>
    </location>
</feature>
<dbReference type="Proteomes" id="UP000290218">
    <property type="component" value="Unassembled WGS sequence"/>
</dbReference>
<evidence type="ECO:0000256" key="5">
    <source>
        <dbReference type="ARBA" id="ARBA00022597"/>
    </source>
</evidence>
<keyword evidence="4" id="KW-1134">Transmembrane beta strand</keyword>
<keyword evidence="6" id="KW-0812">Transmembrane</keyword>
<evidence type="ECO:0000256" key="9">
    <source>
        <dbReference type="ARBA" id="ARBA00023065"/>
    </source>
</evidence>
<evidence type="ECO:0000259" key="16">
    <source>
        <dbReference type="Pfam" id="PF02563"/>
    </source>
</evidence>
<keyword evidence="12" id="KW-0564">Palmitate</keyword>
<evidence type="ECO:0000259" key="17">
    <source>
        <dbReference type="Pfam" id="PF22461"/>
    </source>
</evidence>
<dbReference type="InterPro" id="IPR054765">
    <property type="entry name" value="SLBB_dom"/>
</dbReference>
<evidence type="ECO:0000256" key="2">
    <source>
        <dbReference type="ARBA" id="ARBA00009450"/>
    </source>
</evidence>
<evidence type="ECO:0000256" key="12">
    <source>
        <dbReference type="ARBA" id="ARBA00023139"/>
    </source>
</evidence>
<dbReference type="GO" id="GO:0015288">
    <property type="term" value="F:porin activity"/>
    <property type="evidence" value="ECO:0007669"/>
    <property type="project" value="UniProtKB-KW"/>
</dbReference>
<dbReference type="InterPro" id="IPR003715">
    <property type="entry name" value="Poly_export_N"/>
</dbReference>
<evidence type="ECO:0000256" key="10">
    <source>
        <dbReference type="ARBA" id="ARBA00023114"/>
    </source>
</evidence>
<protein>
    <recommendedName>
        <fullName evidence="20">Soluble ligand binding domain-containing protein</fullName>
    </recommendedName>
</protein>
<keyword evidence="7" id="KW-0732">Signal</keyword>
<evidence type="ECO:0000256" key="15">
    <source>
        <dbReference type="SAM" id="MobiDB-lite"/>
    </source>
</evidence>
<feature type="domain" description="Polysaccharide export protein N-terminal" evidence="16">
    <location>
        <begin position="111"/>
        <end position="184"/>
    </location>
</feature>
<proteinExistence type="inferred from homology"/>
<organism evidence="18 19">
    <name type="scientific">Oleiharenicola lentus</name>
    <dbReference type="NCBI Taxonomy" id="2508720"/>
    <lineage>
        <taxon>Bacteria</taxon>
        <taxon>Pseudomonadati</taxon>
        <taxon>Verrucomicrobiota</taxon>
        <taxon>Opitutia</taxon>
        <taxon>Opitutales</taxon>
        <taxon>Opitutaceae</taxon>
        <taxon>Oleiharenicola</taxon>
    </lineage>
</organism>
<dbReference type="OrthoDB" id="197007at2"/>
<accession>A0A4Q1C3Q5</accession>
<evidence type="ECO:0008006" key="20">
    <source>
        <dbReference type="Google" id="ProtNLM"/>
    </source>
</evidence>
<comment type="similarity">
    <text evidence="2">Belongs to the BexD/CtrA/VexA family.</text>
</comment>
<evidence type="ECO:0000256" key="4">
    <source>
        <dbReference type="ARBA" id="ARBA00022452"/>
    </source>
</evidence>
<dbReference type="GO" id="GO:0009279">
    <property type="term" value="C:cell outer membrane"/>
    <property type="evidence" value="ECO:0007669"/>
    <property type="project" value="UniProtKB-SubCell"/>
</dbReference>
<dbReference type="GO" id="GO:0006811">
    <property type="term" value="P:monoatomic ion transport"/>
    <property type="evidence" value="ECO:0007669"/>
    <property type="project" value="UniProtKB-KW"/>
</dbReference>
<evidence type="ECO:0000256" key="14">
    <source>
        <dbReference type="ARBA" id="ARBA00023288"/>
    </source>
</evidence>
<comment type="caution">
    <text evidence="18">The sequence shown here is derived from an EMBL/GenBank/DDBJ whole genome shotgun (WGS) entry which is preliminary data.</text>
</comment>
<reference evidence="18 19" key="1">
    <citation type="submission" date="2019-01" db="EMBL/GenBank/DDBJ databases">
        <title>Lacunisphaera sp. strain TWA-58.</title>
        <authorList>
            <person name="Chen W.-M."/>
        </authorList>
    </citation>
    <scope>NUCLEOTIDE SEQUENCE [LARGE SCALE GENOMIC DNA]</scope>
    <source>
        <strain evidence="18 19">TWA-58</strain>
    </source>
</reference>
<evidence type="ECO:0000256" key="3">
    <source>
        <dbReference type="ARBA" id="ARBA00022448"/>
    </source>
</evidence>
<keyword evidence="19" id="KW-1185">Reference proteome</keyword>
<dbReference type="EMBL" id="SDHX01000002">
    <property type="protein sequence ID" value="RXK52903.1"/>
    <property type="molecule type" value="Genomic_DNA"/>
</dbReference>
<keyword evidence="8" id="KW-0625">Polysaccharide transport</keyword>
<gene>
    <name evidence="18" type="ORF">ESB00_14420</name>
</gene>
<keyword evidence="11" id="KW-0472">Membrane</keyword>
<evidence type="ECO:0000256" key="8">
    <source>
        <dbReference type="ARBA" id="ARBA00023047"/>
    </source>
</evidence>
<evidence type="ECO:0000313" key="19">
    <source>
        <dbReference type="Proteomes" id="UP000290218"/>
    </source>
</evidence>
<dbReference type="Pfam" id="PF22461">
    <property type="entry name" value="SLBB_2"/>
    <property type="match status" value="1"/>
</dbReference>
<dbReference type="GO" id="GO:0015159">
    <property type="term" value="F:polysaccharide transmembrane transporter activity"/>
    <property type="evidence" value="ECO:0007669"/>
    <property type="project" value="InterPro"/>
</dbReference>
<evidence type="ECO:0000256" key="11">
    <source>
        <dbReference type="ARBA" id="ARBA00023136"/>
    </source>
</evidence>
<keyword evidence="5" id="KW-0762">Sugar transport</keyword>
<keyword evidence="10" id="KW-0626">Porin</keyword>
<keyword evidence="3" id="KW-0813">Transport</keyword>
<dbReference type="AlphaFoldDB" id="A0A4Q1C3Q5"/>
<dbReference type="InterPro" id="IPR049712">
    <property type="entry name" value="Poly_export"/>
</dbReference>
<keyword evidence="9" id="KW-0406">Ion transport</keyword>
<evidence type="ECO:0000256" key="1">
    <source>
        <dbReference type="ARBA" id="ARBA00004571"/>
    </source>
</evidence>
<dbReference type="PANTHER" id="PTHR33619:SF3">
    <property type="entry name" value="POLYSACCHARIDE EXPORT PROTEIN GFCE-RELATED"/>
    <property type="match status" value="1"/>
</dbReference>
<dbReference type="GO" id="GO:0046930">
    <property type="term" value="C:pore complex"/>
    <property type="evidence" value="ECO:0007669"/>
    <property type="project" value="UniProtKB-KW"/>
</dbReference>
<evidence type="ECO:0000256" key="6">
    <source>
        <dbReference type="ARBA" id="ARBA00022692"/>
    </source>
</evidence>
<evidence type="ECO:0000256" key="13">
    <source>
        <dbReference type="ARBA" id="ARBA00023237"/>
    </source>
</evidence>
<name>A0A4Q1C3Q5_9BACT</name>
<comment type="subcellular location">
    <subcellularLocation>
        <location evidence="1">Cell outer membrane</location>
        <topology evidence="1">Multi-pass membrane protein</topology>
    </subcellularLocation>
</comment>
<evidence type="ECO:0000256" key="7">
    <source>
        <dbReference type="ARBA" id="ARBA00022729"/>
    </source>
</evidence>
<evidence type="ECO:0000313" key="18">
    <source>
        <dbReference type="EMBL" id="RXK52903.1"/>
    </source>
</evidence>
<keyword evidence="13" id="KW-0998">Cell outer membrane</keyword>